<name>A0ABY5KQU3_9CELL</name>
<keyword evidence="4 7" id="KW-0808">Transferase</keyword>
<evidence type="ECO:0000313" key="8">
    <source>
        <dbReference type="Proteomes" id="UP001316384"/>
    </source>
</evidence>
<proteinExistence type="inferred from homology"/>
<accession>A0ABY5KQU3</accession>
<dbReference type="EC" id="2.4.-.-" evidence="7"/>
<evidence type="ECO:0000256" key="5">
    <source>
        <dbReference type="SAM" id="MobiDB-lite"/>
    </source>
</evidence>
<dbReference type="PANTHER" id="PTHR43179">
    <property type="entry name" value="RHAMNOSYLTRANSFERASE WBBL"/>
    <property type="match status" value="1"/>
</dbReference>
<feature type="domain" description="Glycosyltransferase 2-like" evidence="6">
    <location>
        <begin position="8"/>
        <end position="173"/>
    </location>
</feature>
<keyword evidence="8" id="KW-1185">Reference proteome</keyword>
<dbReference type="Gene3D" id="3.90.550.10">
    <property type="entry name" value="Spore Coat Polysaccharide Biosynthesis Protein SpsA, Chain A"/>
    <property type="match status" value="1"/>
</dbReference>
<organism evidence="7 8">
    <name type="scientific">Cellulomonas xiejunii</name>
    <dbReference type="NCBI Taxonomy" id="2968083"/>
    <lineage>
        <taxon>Bacteria</taxon>
        <taxon>Bacillati</taxon>
        <taxon>Actinomycetota</taxon>
        <taxon>Actinomycetes</taxon>
        <taxon>Micrococcales</taxon>
        <taxon>Cellulomonadaceae</taxon>
        <taxon>Cellulomonas</taxon>
    </lineage>
</organism>
<dbReference type="InterPro" id="IPR001173">
    <property type="entry name" value="Glyco_trans_2-like"/>
</dbReference>
<comment type="similarity">
    <text evidence="2">Belongs to the glycosyltransferase 2 family.</text>
</comment>
<dbReference type="RefSeq" id="WP_227576866.1">
    <property type="nucleotide sequence ID" value="NZ_CP101987.1"/>
</dbReference>
<dbReference type="InterPro" id="IPR029044">
    <property type="entry name" value="Nucleotide-diphossugar_trans"/>
</dbReference>
<dbReference type="PANTHER" id="PTHR43179:SF12">
    <property type="entry name" value="GALACTOFURANOSYLTRANSFERASE GLFT2"/>
    <property type="match status" value="1"/>
</dbReference>
<feature type="region of interest" description="Disordered" evidence="5">
    <location>
        <begin position="335"/>
        <end position="371"/>
    </location>
</feature>
<evidence type="ECO:0000256" key="3">
    <source>
        <dbReference type="ARBA" id="ARBA00022676"/>
    </source>
</evidence>
<evidence type="ECO:0000256" key="4">
    <source>
        <dbReference type="ARBA" id="ARBA00022679"/>
    </source>
</evidence>
<evidence type="ECO:0000313" key="7">
    <source>
        <dbReference type="EMBL" id="UUI71831.1"/>
    </source>
</evidence>
<keyword evidence="3 7" id="KW-0328">Glycosyltransferase</keyword>
<evidence type="ECO:0000259" key="6">
    <source>
        <dbReference type="Pfam" id="PF00535"/>
    </source>
</evidence>
<dbReference type="Pfam" id="PF00535">
    <property type="entry name" value="Glycos_transf_2"/>
    <property type="match status" value="1"/>
</dbReference>
<dbReference type="SUPFAM" id="SSF53448">
    <property type="entry name" value="Nucleotide-diphospho-sugar transferases"/>
    <property type="match status" value="1"/>
</dbReference>
<evidence type="ECO:0000256" key="1">
    <source>
        <dbReference type="ARBA" id="ARBA00004776"/>
    </source>
</evidence>
<sequence>MASQRGISVVVPVKGRVPLMRAQLASLRTAMEHSPEPAEVVVVDDSEPDDAEAHRVSCRELGARYVPGPRHVGAKRNLGVDQARYDLILFTDSDCRVSPDVLKRHVTTLRDADSTVGGVSGPTFVDHGRTRGGRIMRWSRLINDDLERPGRAAKVTWATTTNLVVRREVFEEVGGFPSESLDIVGGEDCDLGIKITDAGYTIVCDPDAVVLHDHAITESLATAARRLHGYGRSEQWVCSVHPHHRRPVLNAFTVASTAALAGIALAPRSRGAGLLAGPAVLALVVAARARGLRDEERAVGGGGTAERLACAAVDLLFDLGGFQAALQMGRPSGLVTGLRPADDVRPEGGGGRPPGRSWLPVEGTGWSPAGG</sequence>
<dbReference type="GO" id="GO:0016757">
    <property type="term" value="F:glycosyltransferase activity"/>
    <property type="evidence" value="ECO:0007669"/>
    <property type="project" value="UniProtKB-KW"/>
</dbReference>
<evidence type="ECO:0000256" key="2">
    <source>
        <dbReference type="ARBA" id="ARBA00006739"/>
    </source>
</evidence>
<protein>
    <submittedName>
        <fullName evidence="7">Glycosyltransferase</fullName>
        <ecNumber evidence="7">2.4.-.-</ecNumber>
    </submittedName>
</protein>
<reference evidence="7 8" key="1">
    <citation type="submission" date="2022-07" db="EMBL/GenBank/DDBJ databases">
        <title>Novel species in genus cellulomonas.</title>
        <authorList>
            <person name="Ye L."/>
        </authorList>
    </citation>
    <scope>NUCLEOTIDE SEQUENCE [LARGE SCALE GENOMIC DNA]</scope>
    <source>
        <strain evidence="8">zg-B89</strain>
    </source>
</reference>
<gene>
    <name evidence="7" type="ORF">NP048_18925</name>
</gene>
<comment type="pathway">
    <text evidence="1">Cell wall biogenesis; cell wall polysaccharide biosynthesis.</text>
</comment>
<dbReference type="EMBL" id="CP101987">
    <property type="protein sequence ID" value="UUI71831.1"/>
    <property type="molecule type" value="Genomic_DNA"/>
</dbReference>
<dbReference type="Proteomes" id="UP001316384">
    <property type="component" value="Chromosome"/>
</dbReference>